<protein>
    <recommendedName>
        <fullName evidence="2">PDZ domain-containing protein</fullName>
    </recommendedName>
</protein>
<feature type="non-terminal residue" evidence="3">
    <location>
        <position position="1"/>
    </location>
</feature>
<evidence type="ECO:0000259" key="2">
    <source>
        <dbReference type="PROSITE" id="PS50106"/>
    </source>
</evidence>
<reference evidence="3 4" key="1">
    <citation type="submission" date="2024-02" db="EMBL/GenBank/DDBJ databases">
        <authorList>
            <person name="Chen Y."/>
            <person name="Shah S."/>
            <person name="Dougan E. K."/>
            <person name="Thang M."/>
            <person name="Chan C."/>
        </authorList>
    </citation>
    <scope>NUCLEOTIDE SEQUENCE [LARGE SCALE GENOMIC DNA]</scope>
</reference>
<feature type="compositionally biased region" description="Basic and acidic residues" evidence="1">
    <location>
        <begin position="21"/>
        <end position="30"/>
    </location>
</feature>
<sequence length="180" mass="19890">KDTELQTSNVAQMACPLPREAALDLLHEDSGSPPATSPSLGSRPKEPSQAQVKLLEEDPLQSLMAWMTVADLSQEELQEDEGQVEEDLPPLPTRERKKSSYCNFDSPKVDPDEEWNLRLARTGAAGRLVAYEHGERPSHELHLRGEPGQRIVVSFVRKKSRAEKAGVKTGDVLVSIDGQK</sequence>
<proteinExistence type="predicted"/>
<keyword evidence="4" id="KW-1185">Reference proteome</keyword>
<dbReference type="PROSITE" id="PS50106">
    <property type="entry name" value="PDZ"/>
    <property type="match status" value="1"/>
</dbReference>
<feature type="region of interest" description="Disordered" evidence="1">
    <location>
        <begin position="1"/>
        <end position="51"/>
    </location>
</feature>
<gene>
    <name evidence="3" type="ORF">CCMP2556_LOCUS42013</name>
</gene>
<comment type="caution">
    <text evidence="3">The sequence shown here is derived from an EMBL/GenBank/DDBJ whole genome shotgun (WGS) entry which is preliminary data.</text>
</comment>
<feature type="non-terminal residue" evidence="3">
    <location>
        <position position="180"/>
    </location>
</feature>
<organism evidence="3 4">
    <name type="scientific">Durusdinium trenchii</name>
    <dbReference type="NCBI Taxonomy" id="1381693"/>
    <lineage>
        <taxon>Eukaryota</taxon>
        <taxon>Sar</taxon>
        <taxon>Alveolata</taxon>
        <taxon>Dinophyceae</taxon>
        <taxon>Suessiales</taxon>
        <taxon>Symbiodiniaceae</taxon>
        <taxon>Durusdinium</taxon>
    </lineage>
</organism>
<dbReference type="Proteomes" id="UP001642484">
    <property type="component" value="Unassembled WGS sequence"/>
</dbReference>
<feature type="domain" description="PDZ" evidence="2">
    <location>
        <begin position="128"/>
        <end position="180"/>
    </location>
</feature>
<name>A0ABP0QET4_9DINO</name>
<dbReference type="SUPFAM" id="SSF50156">
    <property type="entry name" value="PDZ domain-like"/>
    <property type="match status" value="1"/>
</dbReference>
<dbReference type="InterPro" id="IPR036034">
    <property type="entry name" value="PDZ_sf"/>
</dbReference>
<evidence type="ECO:0000256" key="1">
    <source>
        <dbReference type="SAM" id="MobiDB-lite"/>
    </source>
</evidence>
<evidence type="ECO:0000313" key="4">
    <source>
        <dbReference type="Proteomes" id="UP001642484"/>
    </source>
</evidence>
<dbReference type="EMBL" id="CAXAMN010024446">
    <property type="protein sequence ID" value="CAK9086758.1"/>
    <property type="molecule type" value="Genomic_DNA"/>
</dbReference>
<accession>A0ABP0QET4</accession>
<evidence type="ECO:0000313" key="3">
    <source>
        <dbReference type="EMBL" id="CAK9086758.1"/>
    </source>
</evidence>
<feature type="compositionally biased region" description="Acidic residues" evidence="1">
    <location>
        <begin position="74"/>
        <end position="88"/>
    </location>
</feature>
<feature type="region of interest" description="Disordered" evidence="1">
    <location>
        <begin position="74"/>
        <end position="107"/>
    </location>
</feature>
<dbReference type="InterPro" id="IPR001478">
    <property type="entry name" value="PDZ"/>
</dbReference>
<feature type="compositionally biased region" description="Polar residues" evidence="1">
    <location>
        <begin position="1"/>
        <end position="11"/>
    </location>
</feature>
<dbReference type="Gene3D" id="2.30.42.10">
    <property type="match status" value="1"/>
</dbReference>